<reference evidence="8" key="4">
    <citation type="submission" date="2005-04" db="EMBL/GenBank/DDBJ databases">
        <title>Sequencing, closure, and annotation of Trypanosoma brucei chromosomes 2 through 8.</title>
        <authorList>
            <person name="Ghedin E."/>
            <person name="Blandin G."/>
            <person name="Bartholomeu D."/>
            <person name="Caler E."/>
            <person name="Haas B."/>
            <person name="Hannick L."/>
            <person name="Shallom J."/>
            <person name="Hou L."/>
            <person name="Djikeng A."/>
            <person name="Feldblyum T."/>
            <person name="Hostetler J."/>
            <person name="Johnson J."/>
            <person name="Jones K."/>
            <person name="Koo H.L."/>
            <person name="Larkin C."/>
            <person name="Pai G."/>
            <person name="Peterson J."/>
            <person name="Khalak H.G."/>
            <person name="Salzberg S."/>
            <person name="Simpson A.J."/>
            <person name="Tallon L."/>
            <person name="Van Aken S."/>
            <person name="Wanless D."/>
            <person name="White O."/>
            <person name="Wortman J."/>
            <person name="Fraser C.M."/>
            <person name="El-Sayed N.M.A."/>
        </authorList>
    </citation>
    <scope>NUCLEOTIDE SEQUENCE</scope>
    <source>
        <strain evidence="8">927/4 GUTat10.1</strain>
    </source>
</reference>
<feature type="region of interest" description="Disordered" evidence="5">
    <location>
        <begin position="525"/>
        <end position="588"/>
    </location>
</feature>
<dbReference type="InterPro" id="IPR013087">
    <property type="entry name" value="Znf_C2H2_type"/>
</dbReference>
<dbReference type="GO" id="GO:0005654">
    <property type="term" value="C:nucleoplasm"/>
    <property type="evidence" value="ECO:0000314"/>
    <property type="project" value="GeneDB"/>
</dbReference>
<protein>
    <recommendedName>
        <fullName evidence="6">C2H2-type domain-containing protein</fullName>
    </recommendedName>
</protein>
<evidence type="ECO:0000256" key="5">
    <source>
        <dbReference type="SAM" id="MobiDB-lite"/>
    </source>
</evidence>
<accession>Q57WB0</accession>
<feature type="region of interest" description="Disordered" evidence="5">
    <location>
        <begin position="397"/>
        <end position="417"/>
    </location>
</feature>
<reference evidence="8" key="1">
    <citation type="journal article" date="2005" name="Science">
        <title>Comparative genomics of trypanosomatid parasitic protozoa.</title>
        <authorList>
            <person name="El-Sayed N.M."/>
            <person name="Myler P.J."/>
            <person name="Blandin G."/>
            <person name="Berriman M."/>
            <person name="Crabtree J."/>
            <person name="Aggarwal G."/>
            <person name="Caler E."/>
            <person name="Renauld H."/>
            <person name="Worthey E.A."/>
            <person name="Hertz-Fowler C."/>
            <person name="Ghedin E."/>
            <person name="Peacock C."/>
            <person name="Bartholomeu D.C."/>
            <person name="Haas B.J."/>
            <person name="Tran A.N."/>
            <person name="Wortman J.R."/>
            <person name="Alsmark U.C."/>
            <person name="Angiuoli S."/>
            <person name="Anupama A."/>
            <person name="Badger J."/>
            <person name="Bringaud F."/>
            <person name="Cadag E."/>
            <person name="Carlton J.M."/>
            <person name="Cerqueira G.C."/>
            <person name="Creasy T."/>
            <person name="Delcher A.L."/>
            <person name="Djikeng A."/>
            <person name="Embley T.M."/>
            <person name="Hauser C."/>
            <person name="Ivens A.C."/>
            <person name="Kummerfeld S.K."/>
            <person name="Pereira-Leal J.B."/>
            <person name="Nilsson D."/>
            <person name="Peterson J."/>
            <person name="Salzberg S.L."/>
            <person name="Shallom J."/>
            <person name="Silva J.C."/>
            <person name="Sundaram J."/>
            <person name="Westenberger S."/>
            <person name="White O."/>
            <person name="Melville S.E."/>
            <person name="Donelson J.E."/>
            <person name="Andersson B."/>
            <person name="Stuart K.D."/>
            <person name="Hall N."/>
        </authorList>
    </citation>
    <scope>NUCLEOTIDE SEQUENCE</scope>
    <source>
        <strain evidence="8">927/4 GUTat10.1</strain>
    </source>
</reference>
<dbReference type="eggNOG" id="ENOG502TGKF">
    <property type="taxonomic scope" value="Eukaryota"/>
</dbReference>
<keyword evidence="2 4" id="KW-0863">Zinc-finger</keyword>
<dbReference type="OrthoDB" id="273070at2759"/>
<dbReference type="OMA" id="CQREFAT"/>
<sequence length="621" mass="69177">MRNIWVSVPNGHGHGQGAAVPATDNSSISADSSPPCTKRMRRYIAPTSVDLQRCRKEEPIPMPMPAPSPSTMLSAKQWPQHMLQGRVHVAATCGQPTVTVGSKLIPPFSTATVRVGGPTFRAGVTVSAPLQPVPFQGHQSQEPRGKHLCVRMYLPQSDPPLQSWCDVHPNPLIGLPGRVTNAPPMEREPPKYFCDPCQKGYNTQEQYDRHMKTHIWCSFPGCKFTCLRSREWKMEAHIETLHNRPDAPNLSDVGAYLAQRRGRFPTQDSVKAKMEELFYKASRGVVLPDDRRRWLRQHGILVGKRPRTGESYIVTSASRNAKKVVCSESEDVKANEGRADTSDAPETQRVCEEGCSGASDSSQCDGNRLRNKEDPSVSVGRGGECESADCTGSAIEHRQHKQKDHSRPRRIIPCGPNGSLSNAQKVQLIRERYREAKTVPRFYVCSCCGEKGQHWVTDCPKRSDQVFERRIVWGEERRDPPKPKLRDDNIVPAMTSCSEGNAVVDETAAGPSSGDVGVTSDVAEPWVEDVGPPPELPARRACNEEDSRVPNNAAEGRGGATHKCGVKEERRQRAQRRDHRRVPPPPPTLFERLTEDRNSVEHGLLLQAIRFFVKSNFFEPR</sequence>
<dbReference type="InterPro" id="IPR039136">
    <property type="entry name" value="NUFIP1-like"/>
</dbReference>
<proteinExistence type="predicted"/>
<dbReference type="AlphaFoldDB" id="Q57WB0"/>
<feature type="compositionally biased region" description="Basic residues" evidence="5">
    <location>
        <begin position="398"/>
        <end position="410"/>
    </location>
</feature>
<dbReference type="VEuPathDB" id="TriTrypDB:Tb927.3.3740"/>
<reference evidence="7" key="3">
    <citation type="submission" date="2005-04" db="EMBL/GenBank/DDBJ databases">
        <title>.</title>
        <authorList>
            <person name="Ghedin E."/>
            <person name="Blandin G."/>
            <person name="Bartholomeu D."/>
            <person name="Caler E."/>
            <person name="Haas B."/>
            <person name="Hannick L."/>
            <person name="Shallom J."/>
            <person name="Hou L."/>
            <person name="Djikeng A."/>
            <person name="Feldblyum T."/>
            <person name="Hostetler J."/>
            <person name="Johnson J."/>
            <person name="Jones K."/>
            <person name="Koo H.L."/>
            <person name="Larkin C."/>
            <person name="Pai G."/>
            <person name="Peterson J."/>
            <person name="Khalak H.G."/>
            <person name="Salzberg S."/>
            <person name="Simpson A.J."/>
            <person name="Tallon L."/>
            <person name="Van Aken S."/>
            <person name="Wanless D."/>
            <person name="White O."/>
            <person name="Wortman J."/>
            <person name="Fraser C.M."/>
            <person name="El-Sayed N.M.A."/>
        </authorList>
    </citation>
    <scope>NUCLEOTIDE SEQUENCE</scope>
    <source>
        <strain evidence="7">GUTat10.1</strain>
    </source>
</reference>
<reference evidence="8 9" key="2">
    <citation type="journal article" date="2005" name="Science">
        <title>The genome of the African trypanosome Trypanosoma brucei.</title>
        <authorList>
            <person name="Berriman M."/>
            <person name="Ghedin E."/>
            <person name="Hertz-Fowler C."/>
            <person name="Blandin G."/>
            <person name="Renauld H."/>
            <person name="Bartholomeu D.C."/>
            <person name="Lennard N.J."/>
            <person name="Caler E."/>
            <person name="Hamlin N.E."/>
            <person name="Haas B."/>
            <person name="Bohme U."/>
            <person name="Hannick L."/>
            <person name="Aslett M.A."/>
            <person name="Shallom J."/>
            <person name="Marcello L."/>
            <person name="Hou L."/>
            <person name="Wickstead B."/>
            <person name="Alsmark U.C."/>
            <person name="Arrowsmith C."/>
            <person name="Atkin R.J."/>
            <person name="Barron A.J."/>
            <person name="Bringaud F."/>
            <person name="Brooks K."/>
            <person name="Carrington M."/>
            <person name="Cherevach I."/>
            <person name="Chillingworth T.J."/>
            <person name="Churcher C."/>
            <person name="Clark L.N."/>
            <person name="Corton C.H."/>
            <person name="Cronin A."/>
            <person name="Davies R.M."/>
            <person name="Doggett J."/>
            <person name="Djikeng A."/>
            <person name="Feldblyum T."/>
            <person name="Field M.C."/>
            <person name="Fraser A."/>
            <person name="Goodhead I."/>
            <person name="Hance Z."/>
            <person name="Harper D."/>
            <person name="Harris B.R."/>
            <person name="Hauser H."/>
            <person name="Hostetler J."/>
            <person name="Ivens A."/>
            <person name="Jagels K."/>
            <person name="Johnson D."/>
            <person name="Johnson J."/>
            <person name="Jones K."/>
            <person name="Kerhornou A.X."/>
            <person name="Koo H."/>
            <person name="Larke N."/>
            <person name="Landfear S."/>
            <person name="Larkin C."/>
            <person name="Leech V."/>
            <person name="Line A."/>
            <person name="Lord A."/>
            <person name="Macleod A."/>
            <person name="Mooney P.J."/>
            <person name="Moule S."/>
            <person name="Martin D.M."/>
            <person name="Morgan G.W."/>
            <person name="Mungall K."/>
            <person name="Norbertczak H."/>
            <person name="Ormond D."/>
            <person name="Pai G."/>
            <person name="Peacock C.S."/>
            <person name="Peterson J."/>
            <person name="Quail M.A."/>
            <person name="Rabbinowitsch E."/>
            <person name="Rajandream M.A."/>
            <person name="Reitter C."/>
            <person name="Salzberg S.L."/>
            <person name="Sanders M."/>
            <person name="Schobel S."/>
            <person name="Sharp S."/>
            <person name="Simmonds M."/>
            <person name="Simpson A.J."/>
            <person name="Tallon L."/>
            <person name="Turner C.M."/>
            <person name="Tait A."/>
            <person name="Tivey A.R."/>
            <person name="Van Aken S."/>
            <person name="Walker D."/>
            <person name="Wanless D."/>
            <person name="Wang S."/>
            <person name="White B."/>
            <person name="White O."/>
            <person name="Whitehead S."/>
            <person name="Woodward J."/>
            <person name="Wortman J."/>
            <person name="Adams M.D."/>
            <person name="Embley T.M."/>
            <person name="Gull K."/>
            <person name="Ullu E."/>
            <person name="Barry J.D."/>
            <person name="Fairlamb A.H."/>
            <person name="Opperdoes F."/>
            <person name="Barrell B.G."/>
            <person name="Donelson J.E."/>
            <person name="Hall N."/>
            <person name="Fraser C.M."/>
            <person name="Melville S.E."/>
            <person name="El-Sayed N.M."/>
        </authorList>
    </citation>
    <scope>NUCLEOTIDE SEQUENCE [LARGE SCALE GENOMIC DNA]</scope>
    <source>
        <strain evidence="8 9">927/4 GUTat10.1</strain>
    </source>
</reference>
<dbReference type="InterPro" id="IPR022755">
    <property type="entry name" value="Znf_C2H2_jaz"/>
</dbReference>
<evidence type="ECO:0000259" key="6">
    <source>
        <dbReference type="PROSITE" id="PS50157"/>
    </source>
</evidence>
<evidence type="ECO:0000256" key="3">
    <source>
        <dbReference type="ARBA" id="ARBA00022833"/>
    </source>
</evidence>
<dbReference type="PaxDb" id="5691-AAZ10407"/>
<dbReference type="GO" id="GO:0008270">
    <property type="term" value="F:zinc ion binding"/>
    <property type="evidence" value="ECO:0000255"/>
    <property type="project" value="GeneDB"/>
</dbReference>
<feature type="region of interest" description="Disordered" evidence="5">
    <location>
        <begin position="327"/>
        <end position="380"/>
    </location>
</feature>
<keyword evidence="9" id="KW-1185">Reference proteome</keyword>
<dbReference type="EMBL" id="AC159430">
    <property type="protein sequence ID" value="AAX70122.1"/>
    <property type="molecule type" value="Genomic_DNA"/>
</dbReference>
<evidence type="ECO:0000313" key="9">
    <source>
        <dbReference type="Proteomes" id="UP000008524"/>
    </source>
</evidence>
<keyword evidence="3" id="KW-0862">Zinc</keyword>
<feature type="domain" description="C2H2-type" evidence="6">
    <location>
        <begin position="192"/>
        <end position="214"/>
    </location>
</feature>
<dbReference type="EMBL" id="CP000066">
    <property type="protein sequence ID" value="AAZ10407.1"/>
    <property type="molecule type" value="Genomic_DNA"/>
</dbReference>
<dbReference type="GO" id="GO:0003723">
    <property type="term" value="F:RNA binding"/>
    <property type="evidence" value="ECO:0007669"/>
    <property type="project" value="InterPro"/>
</dbReference>
<dbReference type="PROSITE" id="PS50157">
    <property type="entry name" value="ZINC_FINGER_C2H2_2"/>
    <property type="match status" value="1"/>
</dbReference>
<dbReference type="InParanoid" id="Q57WB0"/>
<name>Q57WB0_TRYB2</name>
<accession>D6XDT0</accession>
<organism evidence="7 9">
    <name type="scientific">Trypanosoma brucei brucei (strain 927/4 GUTat10.1)</name>
    <dbReference type="NCBI Taxonomy" id="185431"/>
    <lineage>
        <taxon>Eukaryota</taxon>
        <taxon>Discoba</taxon>
        <taxon>Euglenozoa</taxon>
        <taxon>Kinetoplastea</taxon>
        <taxon>Metakinetoplastina</taxon>
        <taxon>Trypanosomatida</taxon>
        <taxon>Trypanosomatidae</taxon>
        <taxon>Trypanosoma</taxon>
    </lineage>
</organism>
<evidence type="ECO:0000256" key="2">
    <source>
        <dbReference type="ARBA" id="ARBA00022771"/>
    </source>
</evidence>
<dbReference type="PROSITE" id="PS00028">
    <property type="entry name" value="ZINC_FINGER_C2H2_1"/>
    <property type="match status" value="1"/>
</dbReference>
<feature type="compositionally biased region" description="Basic and acidic residues" evidence="5">
    <location>
        <begin position="330"/>
        <end position="341"/>
    </location>
</feature>
<dbReference type="Proteomes" id="UP000008524">
    <property type="component" value="Chromosome 3"/>
</dbReference>
<feature type="region of interest" description="Disordered" evidence="5">
    <location>
        <begin position="1"/>
        <end position="38"/>
    </location>
</feature>
<dbReference type="KEGG" id="tbr:Tb927.3.3740"/>
<dbReference type="STRING" id="185431.Q57WB0"/>
<evidence type="ECO:0000313" key="7">
    <source>
        <dbReference type="EMBL" id="AAX70122.1"/>
    </source>
</evidence>
<feature type="compositionally biased region" description="Basic and acidic residues" evidence="5">
    <location>
        <begin position="537"/>
        <end position="548"/>
    </location>
</feature>
<feature type="compositionally biased region" description="Polar residues" evidence="5">
    <location>
        <begin position="23"/>
        <end position="35"/>
    </location>
</feature>
<dbReference type="GO" id="GO:0005634">
    <property type="term" value="C:nucleus"/>
    <property type="evidence" value="ECO:0000314"/>
    <property type="project" value="GeneDB"/>
</dbReference>
<dbReference type="GO" id="GO:0000492">
    <property type="term" value="P:box C/D snoRNP assembly"/>
    <property type="evidence" value="ECO:0000318"/>
    <property type="project" value="GO_Central"/>
</dbReference>
<dbReference type="PANTHER" id="PTHR13309:SF0">
    <property type="entry name" value="FMR1-INTERACTING PROTEIN NUFIP1"/>
    <property type="match status" value="1"/>
</dbReference>
<dbReference type="RefSeq" id="XP_843966.1">
    <property type="nucleotide sequence ID" value="XM_838873.1"/>
</dbReference>
<dbReference type="PANTHER" id="PTHR13309">
    <property type="entry name" value="NUCLEAR FRAGILE X MENTAL RETARDATION PROTEIN INTERACTING PROTEIN 1"/>
    <property type="match status" value="1"/>
</dbReference>
<dbReference type="GeneID" id="3656310"/>
<evidence type="ECO:0000256" key="1">
    <source>
        <dbReference type="ARBA" id="ARBA00022723"/>
    </source>
</evidence>
<keyword evidence="1" id="KW-0479">Metal-binding</keyword>
<feature type="compositionally biased region" description="Basic residues" evidence="5">
    <location>
        <begin position="573"/>
        <end position="582"/>
    </location>
</feature>
<evidence type="ECO:0000313" key="8">
    <source>
        <dbReference type="EMBL" id="AAZ10407.1"/>
    </source>
</evidence>
<dbReference type="Pfam" id="PF12171">
    <property type="entry name" value="zf-C2H2_jaz"/>
    <property type="match status" value="1"/>
</dbReference>
<gene>
    <name evidence="8" type="primary">Tb03.28C22.810</name>
    <name evidence="7" type="ORF">Tb927.3.3740</name>
</gene>
<evidence type="ECO:0000256" key="4">
    <source>
        <dbReference type="PROSITE-ProRule" id="PRU00042"/>
    </source>
</evidence>